<feature type="transmembrane region" description="Helical" evidence="1">
    <location>
        <begin position="12"/>
        <end position="30"/>
    </location>
</feature>
<keyword evidence="1" id="KW-0472">Membrane</keyword>
<feature type="transmembrane region" description="Helical" evidence="1">
    <location>
        <begin position="345"/>
        <end position="378"/>
    </location>
</feature>
<feature type="transmembrane region" description="Helical" evidence="1">
    <location>
        <begin position="318"/>
        <end position="338"/>
    </location>
</feature>
<evidence type="ECO:0000313" key="3">
    <source>
        <dbReference type="Proteomes" id="UP000563349"/>
    </source>
</evidence>
<accession>A0A7Z0LCX6</accession>
<keyword evidence="3" id="KW-1185">Reference proteome</keyword>
<protein>
    <submittedName>
        <fullName evidence="2">Polymerase</fullName>
    </submittedName>
</protein>
<name>A0A7Z0LCX6_9STRE</name>
<keyword evidence="1" id="KW-0812">Transmembrane</keyword>
<organism evidence="2 3">
    <name type="scientific">Streptococcus danieliae</name>
    <dbReference type="NCBI Taxonomy" id="747656"/>
    <lineage>
        <taxon>Bacteria</taxon>
        <taxon>Bacillati</taxon>
        <taxon>Bacillota</taxon>
        <taxon>Bacilli</taxon>
        <taxon>Lactobacillales</taxon>
        <taxon>Streptococcaceae</taxon>
        <taxon>Streptococcus</taxon>
    </lineage>
</organism>
<dbReference type="EMBL" id="JACBYG010000039">
    <property type="protein sequence ID" value="NYS49183.1"/>
    <property type="molecule type" value="Genomic_DNA"/>
</dbReference>
<dbReference type="AlphaFoldDB" id="A0A7Z0LCX6"/>
<feature type="transmembrane region" description="Helical" evidence="1">
    <location>
        <begin position="88"/>
        <end position="105"/>
    </location>
</feature>
<dbReference type="Proteomes" id="UP000563349">
    <property type="component" value="Unassembled WGS sequence"/>
</dbReference>
<sequence length="388" mass="44686">MKIRIQTSSMNDYILYLGLLLFIAANFLGITFYSAYLSGLVVHATMILSVGLLAFREIVLSKFTLNTVVTCLIIASLSMLVIFSSGGFSNYVYMLLVIFFLRNSNFKQIVRFVLPLITALLLFTVVSSKLGIILDYVEVTPTRVRHYLGFRYSLFPSTMMLHITALTIYLKGASITYRRLTVLLLSVSWIFMQTNSRLTFISSLVLLLLGLSMKLFPKILVKVRGLLFLLIPSYIYAPLLSYFMVMRYPYLDSSILTLNRFLGERIYLAYKSLSIYGFSWIGQKIPWVGNGLDPFGNRNTSSSYLYVDNMYIQILQRYGFIFLGILIILLTLLLTYLYSRKQYLLMTILILLAFHAAIDDLMFVLHYNIFWLLLFLPFSDDLTLLEEE</sequence>
<dbReference type="RefSeq" id="WP_179923799.1">
    <property type="nucleotide sequence ID" value="NZ_CP128228.1"/>
</dbReference>
<feature type="transmembrane region" description="Helical" evidence="1">
    <location>
        <begin position="112"/>
        <end position="132"/>
    </location>
</feature>
<feature type="transmembrane region" description="Helical" evidence="1">
    <location>
        <begin position="152"/>
        <end position="170"/>
    </location>
</feature>
<evidence type="ECO:0000256" key="1">
    <source>
        <dbReference type="SAM" id="Phobius"/>
    </source>
</evidence>
<feature type="transmembrane region" description="Helical" evidence="1">
    <location>
        <begin position="198"/>
        <end position="216"/>
    </location>
</feature>
<evidence type="ECO:0000313" key="2">
    <source>
        <dbReference type="EMBL" id="NYS49183.1"/>
    </source>
</evidence>
<gene>
    <name evidence="2" type="ORF">HZY93_04240</name>
</gene>
<proteinExistence type="predicted"/>
<keyword evidence="1" id="KW-1133">Transmembrane helix</keyword>
<feature type="transmembrane region" description="Helical" evidence="1">
    <location>
        <begin position="36"/>
        <end position="56"/>
    </location>
</feature>
<reference evidence="2 3" key="1">
    <citation type="submission" date="2020-07" db="EMBL/GenBank/DDBJ databases">
        <title>MOT database genomes.</title>
        <authorList>
            <person name="Joseph S."/>
            <person name="Aduse-Opoku J."/>
            <person name="Hashim A."/>
            <person name="Wade W."/>
            <person name="Curtis M."/>
        </authorList>
    </citation>
    <scope>NUCLEOTIDE SEQUENCE [LARGE SCALE GENOMIC DNA]</scope>
    <source>
        <strain evidence="2 3">CCW311</strain>
    </source>
</reference>
<feature type="transmembrane region" description="Helical" evidence="1">
    <location>
        <begin position="223"/>
        <end position="245"/>
    </location>
</feature>
<comment type="caution">
    <text evidence="2">The sequence shown here is derived from an EMBL/GenBank/DDBJ whole genome shotgun (WGS) entry which is preliminary data.</text>
</comment>